<dbReference type="Proteomes" id="UP000249377">
    <property type="component" value="Unassembled WGS sequence"/>
</dbReference>
<sequence>MKKRIRVYVKSFACLIITSLLVALSACSSTPSAPETTPGPDGYTLIAEPSKEQIIGSAERYASYGTNNAETLAKDATLIVVGKFLGNTESYAETNMIYTKGLFEVEDVLKGSYEEKYIEAVYNGGAVPLNQYMEGLTEDQIKNYGYDQIPENERARQYIEKRVADTGAEPEKDTAYILLLIQTAKGYAIQIDKFGMIPMQDGKAYDYATNSYKTFSFME</sequence>
<dbReference type="AlphaFoldDB" id="A0A328UCH2"/>
<reference evidence="2 3" key="1">
    <citation type="submission" date="2018-06" db="EMBL/GenBank/DDBJ databases">
        <title>Noncontiguous genome sequence of Ruminococcaceae bacterium ASD2818.</title>
        <authorList>
            <person name="Chaplin A.V."/>
            <person name="Sokolova S.R."/>
            <person name="Kochetkova T.O."/>
            <person name="Goltsov A.Y."/>
            <person name="Trofimov D.Y."/>
            <person name="Efimov B.A."/>
        </authorList>
    </citation>
    <scope>NUCLEOTIDE SEQUENCE [LARGE SCALE GENOMIC DNA]</scope>
    <source>
        <strain evidence="2 3">ASD2818</strain>
    </source>
</reference>
<keyword evidence="1" id="KW-0732">Signal</keyword>
<feature type="chain" id="PRO_5039694526" evidence="1">
    <location>
        <begin position="34"/>
        <end position="219"/>
    </location>
</feature>
<feature type="signal peptide" evidence="1">
    <location>
        <begin position="1"/>
        <end position="33"/>
    </location>
</feature>
<dbReference type="EMBL" id="QLYR01000007">
    <property type="protein sequence ID" value="RAQ28118.1"/>
    <property type="molecule type" value="Genomic_DNA"/>
</dbReference>
<evidence type="ECO:0000313" key="3">
    <source>
        <dbReference type="Proteomes" id="UP000249377"/>
    </source>
</evidence>
<organism evidence="2 3">
    <name type="scientific">Hydrogeniiclostridium mannosilyticum</name>
    <dbReference type="NCBI Taxonomy" id="2764322"/>
    <lineage>
        <taxon>Bacteria</taxon>
        <taxon>Bacillati</taxon>
        <taxon>Bacillota</taxon>
        <taxon>Clostridia</taxon>
        <taxon>Eubacteriales</taxon>
        <taxon>Acutalibacteraceae</taxon>
        <taxon>Hydrogeniiclostridium</taxon>
    </lineage>
</organism>
<evidence type="ECO:0000256" key="1">
    <source>
        <dbReference type="SAM" id="SignalP"/>
    </source>
</evidence>
<dbReference type="RefSeq" id="WP_112333074.1">
    <property type="nucleotide sequence ID" value="NZ_QLYR01000007.1"/>
</dbReference>
<protein>
    <submittedName>
        <fullName evidence="2">Uncharacterized protein</fullName>
    </submittedName>
</protein>
<evidence type="ECO:0000313" key="2">
    <source>
        <dbReference type="EMBL" id="RAQ28118.1"/>
    </source>
</evidence>
<accession>A0A328UCH2</accession>
<gene>
    <name evidence="2" type="ORF">DPQ25_10170</name>
</gene>
<proteinExistence type="predicted"/>
<name>A0A328UCH2_9FIRM</name>
<keyword evidence="3" id="KW-1185">Reference proteome</keyword>
<dbReference type="PROSITE" id="PS51257">
    <property type="entry name" value="PROKAR_LIPOPROTEIN"/>
    <property type="match status" value="1"/>
</dbReference>
<comment type="caution">
    <text evidence="2">The sequence shown here is derived from an EMBL/GenBank/DDBJ whole genome shotgun (WGS) entry which is preliminary data.</text>
</comment>